<comment type="caution">
    <text evidence="2">The sequence shown here is derived from an EMBL/GenBank/DDBJ whole genome shotgun (WGS) entry which is preliminary data.</text>
</comment>
<sequence>MSSTSRVTPRTKWQNAANASVATKPPAPPTRKPTTAAPALLADEGVEGFSFMPSACENGTAVHIGREAAAGYPVRCAARTRPYTPGCGRVPRKLRRPQPSQPGRTMPLS</sequence>
<reference evidence="2" key="1">
    <citation type="submission" date="2023-02" db="EMBL/GenBank/DDBJ databases">
        <title>Actinomadura rubrobrunea NBRC 14622.</title>
        <authorList>
            <person name="Ichikawa N."/>
            <person name="Sato H."/>
            <person name="Tonouchi N."/>
        </authorList>
    </citation>
    <scope>NUCLEOTIDE SEQUENCE</scope>
    <source>
        <strain evidence="2">NBRC 14622</strain>
    </source>
</reference>
<feature type="compositionally biased region" description="Polar residues" evidence="1">
    <location>
        <begin position="1"/>
        <end position="21"/>
    </location>
</feature>
<evidence type="ECO:0000313" key="2">
    <source>
        <dbReference type="EMBL" id="GLW66220.1"/>
    </source>
</evidence>
<dbReference type="EMBL" id="BSRZ01000013">
    <property type="protein sequence ID" value="GLW66220.1"/>
    <property type="molecule type" value="Genomic_DNA"/>
</dbReference>
<evidence type="ECO:0000256" key="1">
    <source>
        <dbReference type="SAM" id="MobiDB-lite"/>
    </source>
</evidence>
<evidence type="ECO:0000313" key="3">
    <source>
        <dbReference type="Proteomes" id="UP001165124"/>
    </source>
</evidence>
<proteinExistence type="predicted"/>
<accession>A0A9W6PXI0</accession>
<name>A0A9W6PXI0_9ACTN</name>
<protein>
    <submittedName>
        <fullName evidence="2">Uncharacterized protein</fullName>
    </submittedName>
</protein>
<feature type="region of interest" description="Disordered" evidence="1">
    <location>
        <begin position="1"/>
        <end position="39"/>
    </location>
</feature>
<feature type="region of interest" description="Disordered" evidence="1">
    <location>
        <begin position="80"/>
        <end position="109"/>
    </location>
</feature>
<keyword evidence="3" id="KW-1185">Reference proteome</keyword>
<dbReference type="AlphaFoldDB" id="A0A9W6PXI0"/>
<organism evidence="2 3">
    <name type="scientific">Actinomadura rubrobrunea</name>
    <dbReference type="NCBI Taxonomy" id="115335"/>
    <lineage>
        <taxon>Bacteria</taxon>
        <taxon>Bacillati</taxon>
        <taxon>Actinomycetota</taxon>
        <taxon>Actinomycetes</taxon>
        <taxon>Streptosporangiales</taxon>
        <taxon>Thermomonosporaceae</taxon>
        <taxon>Actinomadura</taxon>
    </lineage>
</organism>
<dbReference type="Proteomes" id="UP001165124">
    <property type="component" value="Unassembled WGS sequence"/>
</dbReference>
<gene>
    <name evidence="2" type="ORF">Arub01_44640</name>
</gene>